<gene>
    <name evidence="2" type="ORF">C7383_102349</name>
</gene>
<accession>A0AB73T8S7</accession>
<sequence>MDYYNTEKVNEHITAIRSLTGEILYLIEGEEEAALIDTCLGVGQLKELVTALTQKPLNVLLTHGHIDHALGAPEFDRVYMNNKDVELYKAMSPLPERKGYMEAGLSPEIFSQIREEDFVPPMPEKEFLDLEDGMVLDLGGIHIVAVSYPGHTQGSMCFLIREEKILILGDACNNSTFLFAPESSPVEEYRDTTVAVAEKTKGRYDRVFISHQVMETGCDILENMAALCGDIMERKTDDVPFEFMGMKACVAKKCNERFERLDGKCGNVIYSKERIWKEKKEV</sequence>
<dbReference type="InterPro" id="IPR036866">
    <property type="entry name" value="RibonucZ/Hydroxyglut_hydro"/>
</dbReference>
<evidence type="ECO:0000313" key="3">
    <source>
        <dbReference type="Proteomes" id="UP000245412"/>
    </source>
</evidence>
<dbReference type="Proteomes" id="UP000245412">
    <property type="component" value="Unassembled WGS sequence"/>
</dbReference>
<dbReference type="PANTHER" id="PTHR42951">
    <property type="entry name" value="METALLO-BETA-LACTAMASE DOMAIN-CONTAINING"/>
    <property type="match status" value="1"/>
</dbReference>
<dbReference type="AlphaFoldDB" id="A0AB73T8S7"/>
<dbReference type="PANTHER" id="PTHR42951:SF22">
    <property type="entry name" value="METALLO BETA-LACTAMASE SUPERFAMILY LIPOPROTEIN"/>
    <property type="match status" value="1"/>
</dbReference>
<dbReference type="InterPro" id="IPR050855">
    <property type="entry name" value="NDM-1-like"/>
</dbReference>
<proteinExistence type="predicted"/>
<name>A0AB73T8S7_9FIRM</name>
<dbReference type="EMBL" id="QGGY01000002">
    <property type="protein sequence ID" value="PWJ78213.1"/>
    <property type="molecule type" value="Genomic_DNA"/>
</dbReference>
<dbReference type="Gene3D" id="3.60.15.10">
    <property type="entry name" value="Ribonuclease Z/Hydroxyacylglutathione hydrolase-like"/>
    <property type="match status" value="1"/>
</dbReference>
<dbReference type="SMART" id="SM00849">
    <property type="entry name" value="Lactamase_B"/>
    <property type="match status" value="1"/>
</dbReference>
<reference evidence="2 3" key="1">
    <citation type="submission" date="2018-05" db="EMBL/GenBank/DDBJ databases">
        <authorList>
            <person name="Goeker M."/>
            <person name="Huntemann M."/>
            <person name="Clum A."/>
            <person name="Pillay M."/>
            <person name="Palaniappan K."/>
            <person name="Varghese N."/>
            <person name="Mikhailova N."/>
            <person name="Stamatis D."/>
            <person name="Reddy T."/>
            <person name="Daum C."/>
            <person name="Shapiro N."/>
            <person name="Ivanova N."/>
            <person name="Kyrpides N."/>
            <person name="Woyke T."/>
        </authorList>
    </citation>
    <scope>NUCLEOTIDE SEQUENCE [LARGE SCALE GENOMIC DNA]</scope>
    <source>
        <strain evidence="2 3">DSM 26524</strain>
    </source>
</reference>
<keyword evidence="3" id="KW-1185">Reference proteome</keyword>
<organism evidence="2 3">
    <name type="scientific">Murimonas intestini</name>
    <dbReference type="NCBI Taxonomy" id="1337051"/>
    <lineage>
        <taxon>Bacteria</taxon>
        <taxon>Bacillati</taxon>
        <taxon>Bacillota</taxon>
        <taxon>Clostridia</taxon>
        <taxon>Lachnospirales</taxon>
        <taxon>Lachnospiraceae</taxon>
        <taxon>Murimonas</taxon>
    </lineage>
</organism>
<protein>
    <submittedName>
        <fullName evidence="2">Glyoxylase-like metal-dependent hydrolase (Beta-lactamase superfamily II)</fullName>
    </submittedName>
</protein>
<dbReference type="InterPro" id="IPR001279">
    <property type="entry name" value="Metallo-B-lactamas"/>
</dbReference>
<feature type="domain" description="Metallo-beta-lactamase" evidence="1">
    <location>
        <begin position="21"/>
        <end position="211"/>
    </location>
</feature>
<evidence type="ECO:0000313" key="2">
    <source>
        <dbReference type="EMBL" id="PWJ78213.1"/>
    </source>
</evidence>
<evidence type="ECO:0000259" key="1">
    <source>
        <dbReference type="SMART" id="SM00849"/>
    </source>
</evidence>
<dbReference type="SUPFAM" id="SSF56281">
    <property type="entry name" value="Metallo-hydrolase/oxidoreductase"/>
    <property type="match status" value="1"/>
</dbReference>
<dbReference type="Pfam" id="PF00753">
    <property type="entry name" value="Lactamase_B"/>
    <property type="match status" value="1"/>
</dbReference>
<dbReference type="RefSeq" id="WP_109625141.1">
    <property type="nucleotide sequence ID" value="NZ_JANKBI010000005.1"/>
</dbReference>
<comment type="caution">
    <text evidence="2">The sequence shown here is derived from an EMBL/GenBank/DDBJ whole genome shotgun (WGS) entry which is preliminary data.</text>
</comment>